<reference evidence="4" key="1">
    <citation type="journal article" date="2014" name="Science">
        <title>Ancient hybridizations among the ancestral genomes of bread wheat.</title>
        <authorList>
            <consortium name="International Wheat Genome Sequencing Consortium,"/>
            <person name="Marcussen T."/>
            <person name="Sandve S.R."/>
            <person name="Heier L."/>
            <person name="Spannagl M."/>
            <person name="Pfeifer M."/>
            <person name="Jakobsen K.S."/>
            <person name="Wulff B.B."/>
            <person name="Steuernagel B."/>
            <person name="Mayer K.F."/>
            <person name="Olsen O.A."/>
        </authorList>
    </citation>
    <scope>NUCLEOTIDE SEQUENCE [LARGE SCALE GENOMIC DNA]</scope>
    <source>
        <strain evidence="4">cv. AL8/78</strain>
    </source>
</reference>
<dbReference type="STRING" id="200361.A0A453IJ76"/>
<organism evidence="3 4">
    <name type="scientific">Aegilops tauschii subsp. strangulata</name>
    <name type="common">Goatgrass</name>
    <dbReference type="NCBI Taxonomy" id="200361"/>
    <lineage>
        <taxon>Eukaryota</taxon>
        <taxon>Viridiplantae</taxon>
        <taxon>Streptophyta</taxon>
        <taxon>Embryophyta</taxon>
        <taxon>Tracheophyta</taxon>
        <taxon>Spermatophyta</taxon>
        <taxon>Magnoliopsida</taxon>
        <taxon>Liliopsida</taxon>
        <taxon>Poales</taxon>
        <taxon>Poaceae</taxon>
        <taxon>BOP clade</taxon>
        <taxon>Pooideae</taxon>
        <taxon>Triticodae</taxon>
        <taxon>Triticeae</taxon>
        <taxon>Triticinae</taxon>
        <taxon>Aegilops</taxon>
    </lineage>
</organism>
<reference evidence="3" key="3">
    <citation type="journal article" date="2017" name="Nature">
        <title>Genome sequence of the progenitor of the wheat D genome Aegilops tauschii.</title>
        <authorList>
            <person name="Luo M.C."/>
            <person name="Gu Y.Q."/>
            <person name="Puiu D."/>
            <person name="Wang H."/>
            <person name="Twardziok S.O."/>
            <person name="Deal K.R."/>
            <person name="Huo N."/>
            <person name="Zhu T."/>
            <person name="Wang L."/>
            <person name="Wang Y."/>
            <person name="McGuire P.E."/>
            <person name="Liu S."/>
            <person name="Long H."/>
            <person name="Ramasamy R.K."/>
            <person name="Rodriguez J.C."/>
            <person name="Van S.L."/>
            <person name="Yuan L."/>
            <person name="Wang Z."/>
            <person name="Xia Z."/>
            <person name="Xiao L."/>
            <person name="Anderson O.D."/>
            <person name="Ouyang S."/>
            <person name="Liang Y."/>
            <person name="Zimin A.V."/>
            <person name="Pertea G."/>
            <person name="Qi P."/>
            <person name="Bennetzen J.L."/>
            <person name="Dai X."/>
            <person name="Dawson M.W."/>
            <person name="Muller H.G."/>
            <person name="Kugler K."/>
            <person name="Rivarola-Duarte L."/>
            <person name="Spannagl M."/>
            <person name="Mayer K.F.X."/>
            <person name="Lu F.H."/>
            <person name="Bevan M.W."/>
            <person name="Leroy P."/>
            <person name="Li P."/>
            <person name="You F.M."/>
            <person name="Sun Q."/>
            <person name="Liu Z."/>
            <person name="Lyons E."/>
            <person name="Wicker T."/>
            <person name="Salzberg S.L."/>
            <person name="Devos K.M."/>
            <person name="Dvorak J."/>
        </authorList>
    </citation>
    <scope>NUCLEOTIDE SEQUENCE [LARGE SCALE GENOMIC DNA]</scope>
    <source>
        <strain evidence="3">cv. AL8/78</strain>
    </source>
</reference>
<sequence>VGDAVNGKPTYHHRRSSLRSCATAHRQVPRSCTHVNSGARQFVFAFPKPYSFAAGTSVAGELFPGPSPRCLRVLLACLPVPFFQSLLVYRGTRIPLCHRHLHPPVCRRGRTAVPSLTRCRPAPRRRHGRRKSPRTGRHRESTVAFAGSTPRVLKSPAPASSSPLRSPLDPAYCDTTQQPTSESAMASASKQQSMYPEVPQSHPDHNTAFQYNPAAASTGAGAGESLYPTMDPHEMAENLFPADAAEDAAPAPPTVEETLVDVPGSQLHLVDPDRSLDLGAGTLSIVRLRQGDHCVAVLARLTPDKSNQRRGFFSFLSSGRSTDAQEPVQWPLASDVAVVKLDAGHYFFSLHVPHSDHPDDKEDDVAETDADREAALSYGLTVAGKGQEQVLEELDRVLKEYTTFSVKQVDDEAGEVMDTRAVSEITPEEAAGDKKEEIEEQSAAFWTTIAPNVDDYSSSVARLIAKGSGQLVRGIIWCGDITASGLKCGEAVLKKGAGANGKHTQVKPSSLKRMKRARRVTKMSNKVANSILSGVLKVSGFVTSTVVNSKPAQKFFKLMPGEVILASLDGFGKVWDAVEVSGKNVMKTSSVVTTSVVTHRYGDQAGEITQDYLHATGNALGVAWAVFKIRKALDPKGHIKKSSLASSAAHAVAKQSISLQKKK</sequence>
<feature type="region of interest" description="Disordered" evidence="1">
    <location>
        <begin position="117"/>
        <end position="207"/>
    </location>
</feature>
<feature type="compositionally biased region" description="Basic residues" evidence="1">
    <location>
        <begin position="121"/>
        <end position="137"/>
    </location>
</feature>
<dbReference type="Proteomes" id="UP000015105">
    <property type="component" value="Chromosome 4D"/>
</dbReference>
<dbReference type="EnsemblPlants" id="AET4Gv20576600.1">
    <property type="protein sequence ID" value="AET4Gv20576600.1"/>
    <property type="gene ID" value="AET4Gv20576600"/>
</dbReference>
<feature type="compositionally biased region" description="Low complexity" evidence="1">
    <location>
        <begin position="181"/>
        <end position="194"/>
    </location>
</feature>
<protein>
    <recommendedName>
        <fullName evidence="2">Senescence domain-containing protein</fullName>
    </recommendedName>
</protein>
<evidence type="ECO:0000313" key="3">
    <source>
        <dbReference type="EnsemblPlants" id="AET4Gv20576600.1"/>
    </source>
</evidence>
<dbReference type="Gramene" id="AET4Gv20576600.1">
    <property type="protein sequence ID" value="AET4Gv20576600.1"/>
    <property type="gene ID" value="AET4Gv20576600"/>
</dbReference>
<dbReference type="PANTHER" id="PTHR21068:SF33">
    <property type="entry name" value="OS03G0241900 PROTEIN"/>
    <property type="match status" value="1"/>
</dbReference>
<reference evidence="3" key="4">
    <citation type="submission" date="2019-03" db="UniProtKB">
        <authorList>
            <consortium name="EnsemblPlants"/>
        </authorList>
    </citation>
    <scope>IDENTIFICATION</scope>
</reference>
<accession>A0A453IJ76</accession>
<evidence type="ECO:0000259" key="2">
    <source>
        <dbReference type="Pfam" id="PF06911"/>
    </source>
</evidence>
<reference evidence="3" key="5">
    <citation type="journal article" date="2021" name="G3 (Bethesda)">
        <title>Aegilops tauschii genome assembly Aet v5.0 features greater sequence contiguity and improved annotation.</title>
        <authorList>
            <person name="Wang L."/>
            <person name="Zhu T."/>
            <person name="Rodriguez J.C."/>
            <person name="Deal K.R."/>
            <person name="Dubcovsky J."/>
            <person name="McGuire P.E."/>
            <person name="Lux T."/>
            <person name="Spannagl M."/>
            <person name="Mayer K.F.X."/>
            <person name="Baldrich P."/>
            <person name="Meyers B.C."/>
            <person name="Huo N."/>
            <person name="Gu Y.Q."/>
            <person name="Zhou H."/>
            <person name="Devos K.M."/>
            <person name="Bennetzen J.L."/>
            <person name="Unver T."/>
            <person name="Budak H."/>
            <person name="Gulick P.J."/>
            <person name="Galiba G."/>
            <person name="Kalapos B."/>
            <person name="Nelson D.R."/>
            <person name="Li P."/>
            <person name="You F.M."/>
            <person name="Luo M.C."/>
            <person name="Dvorak J."/>
        </authorList>
    </citation>
    <scope>NUCLEOTIDE SEQUENCE [LARGE SCALE GENOMIC DNA]</scope>
    <source>
        <strain evidence="3">cv. AL8/78</strain>
    </source>
</reference>
<dbReference type="InterPro" id="IPR009686">
    <property type="entry name" value="Senescence/spartin_C"/>
</dbReference>
<dbReference type="GO" id="GO:0005886">
    <property type="term" value="C:plasma membrane"/>
    <property type="evidence" value="ECO:0007669"/>
    <property type="project" value="TreeGrafter"/>
</dbReference>
<name>A0A453IJ76_AEGTS</name>
<proteinExistence type="predicted"/>
<feature type="domain" description="Senescence" evidence="2">
    <location>
        <begin position="463"/>
        <end position="632"/>
    </location>
</feature>
<dbReference type="PANTHER" id="PTHR21068">
    <property type="entry name" value="SPARTIN"/>
    <property type="match status" value="1"/>
</dbReference>
<feature type="compositionally biased region" description="Low complexity" evidence="1">
    <location>
        <begin position="153"/>
        <end position="171"/>
    </location>
</feature>
<dbReference type="Pfam" id="PF06911">
    <property type="entry name" value="Senescence"/>
    <property type="match status" value="1"/>
</dbReference>
<keyword evidence="4" id="KW-1185">Reference proteome</keyword>
<evidence type="ECO:0000313" key="4">
    <source>
        <dbReference type="Proteomes" id="UP000015105"/>
    </source>
</evidence>
<reference evidence="4" key="2">
    <citation type="journal article" date="2017" name="Nat. Plants">
        <title>The Aegilops tauschii genome reveals multiple impacts of transposons.</title>
        <authorList>
            <person name="Zhao G."/>
            <person name="Zou C."/>
            <person name="Li K."/>
            <person name="Wang K."/>
            <person name="Li T."/>
            <person name="Gao L."/>
            <person name="Zhang X."/>
            <person name="Wang H."/>
            <person name="Yang Z."/>
            <person name="Liu X."/>
            <person name="Jiang W."/>
            <person name="Mao L."/>
            <person name="Kong X."/>
            <person name="Jiao Y."/>
            <person name="Jia J."/>
        </authorList>
    </citation>
    <scope>NUCLEOTIDE SEQUENCE [LARGE SCALE GENOMIC DNA]</scope>
    <source>
        <strain evidence="4">cv. AL8/78</strain>
    </source>
</reference>
<dbReference type="AlphaFoldDB" id="A0A453IJ76"/>
<evidence type="ECO:0000256" key="1">
    <source>
        <dbReference type="SAM" id="MobiDB-lite"/>
    </source>
</evidence>
<dbReference type="InterPro" id="IPR045036">
    <property type="entry name" value="Spartin-like"/>
</dbReference>